<dbReference type="EMBL" id="SSTD01018043">
    <property type="protein sequence ID" value="TYJ98529.1"/>
    <property type="molecule type" value="Genomic_DNA"/>
</dbReference>
<accession>A0A5A7UUK8</accession>
<sequence>MGYNVKMMFIIDEHGWKDDMVVVTVVVRCFRPNKGSPSLGMRPSFQKTQSSMLLKDNPKAPYYNKQPSKAGRQSAGEIGRVDERVLLKSWAPSLVCKSEKHTRDFLWEEVDEGHSFYLGNNRGGLSGGAILGREEGMFLCGTLILDEIMGAEEDLDHLFWDCHYAWVVWSSFLQEFGVSFASFRSVRATIEEFLLHQPFRDKGFFYGLSRCALLLGTFGPRGMNEYFGVGRGSIVRFGFG</sequence>
<evidence type="ECO:0000313" key="3">
    <source>
        <dbReference type="EMBL" id="TYJ98529.1"/>
    </source>
</evidence>
<reference evidence="4 5" key="1">
    <citation type="submission" date="2019-08" db="EMBL/GenBank/DDBJ databases">
        <title>Draft genome sequences of two oriental melons (Cucumis melo L. var makuwa).</title>
        <authorList>
            <person name="Kwon S.-Y."/>
        </authorList>
    </citation>
    <scope>NUCLEOTIDE SEQUENCE [LARGE SCALE GENOMIC DNA]</scope>
    <source>
        <strain evidence="5">cv. Chang Bougi</strain>
        <strain evidence="4">cv. SW 3</strain>
        <tissue evidence="2">Leaf</tissue>
    </source>
</reference>
<evidence type="ECO:0000313" key="4">
    <source>
        <dbReference type="Proteomes" id="UP000321393"/>
    </source>
</evidence>
<comment type="caution">
    <text evidence="2">The sequence shown here is derived from an EMBL/GenBank/DDBJ whole genome shotgun (WGS) entry which is preliminary data.</text>
</comment>
<dbReference type="Proteomes" id="UP000321947">
    <property type="component" value="Unassembled WGS sequence"/>
</dbReference>
<feature type="region of interest" description="Disordered" evidence="1">
    <location>
        <begin position="56"/>
        <end position="75"/>
    </location>
</feature>
<protein>
    <submittedName>
        <fullName evidence="2">Uncharacterized protein</fullName>
    </submittedName>
</protein>
<evidence type="ECO:0000313" key="2">
    <source>
        <dbReference type="EMBL" id="KAA0057846.1"/>
    </source>
</evidence>
<gene>
    <name evidence="3" type="ORF">E5676_scaffold350G001350</name>
    <name evidence="2" type="ORF">E6C27_scaffold274G001330</name>
</gene>
<dbReference type="Proteomes" id="UP000321393">
    <property type="component" value="Unassembled WGS sequence"/>
</dbReference>
<proteinExistence type="predicted"/>
<organism evidence="2 4">
    <name type="scientific">Cucumis melo var. makuwa</name>
    <name type="common">Oriental melon</name>
    <dbReference type="NCBI Taxonomy" id="1194695"/>
    <lineage>
        <taxon>Eukaryota</taxon>
        <taxon>Viridiplantae</taxon>
        <taxon>Streptophyta</taxon>
        <taxon>Embryophyta</taxon>
        <taxon>Tracheophyta</taxon>
        <taxon>Spermatophyta</taxon>
        <taxon>Magnoliopsida</taxon>
        <taxon>eudicotyledons</taxon>
        <taxon>Gunneridae</taxon>
        <taxon>Pentapetalae</taxon>
        <taxon>rosids</taxon>
        <taxon>fabids</taxon>
        <taxon>Cucurbitales</taxon>
        <taxon>Cucurbitaceae</taxon>
        <taxon>Benincaseae</taxon>
        <taxon>Cucumis</taxon>
    </lineage>
</organism>
<dbReference type="EMBL" id="SSTE01006842">
    <property type="protein sequence ID" value="KAA0057846.1"/>
    <property type="molecule type" value="Genomic_DNA"/>
</dbReference>
<dbReference type="AlphaFoldDB" id="A0A5A7UUK8"/>
<name>A0A5A7UUK8_CUCMM</name>
<evidence type="ECO:0000256" key="1">
    <source>
        <dbReference type="SAM" id="MobiDB-lite"/>
    </source>
</evidence>
<evidence type="ECO:0000313" key="5">
    <source>
        <dbReference type="Proteomes" id="UP000321947"/>
    </source>
</evidence>